<name>A0ABW0AVV2_9ACTN</name>
<comment type="caution">
    <text evidence="2">The sequence shown here is derived from an EMBL/GenBank/DDBJ whole genome shotgun (WGS) entry which is preliminary data.</text>
</comment>
<dbReference type="EMBL" id="JBHSKP010000040">
    <property type="protein sequence ID" value="MFC5156710.1"/>
    <property type="molecule type" value="Genomic_DNA"/>
</dbReference>
<dbReference type="Proteomes" id="UP001596160">
    <property type="component" value="Unassembled WGS sequence"/>
</dbReference>
<evidence type="ECO:0000313" key="3">
    <source>
        <dbReference type="Proteomes" id="UP001596160"/>
    </source>
</evidence>
<accession>A0ABW0AVV2</accession>
<feature type="region of interest" description="Disordered" evidence="1">
    <location>
        <begin position="40"/>
        <end position="59"/>
    </location>
</feature>
<gene>
    <name evidence="2" type="ORF">ACFPRH_33845</name>
</gene>
<keyword evidence="3" id="KW-1185">Reference proteome</keyword>
<dbReference type="RefSeq" id="WP_344485950.1">
    <property type="nucleotide sequence ID" value="NZ_BAAASB010000032.1"/>
</dbReference>
<sequence>MARARTHAGRGRWERALADYLECGENMSAQTRVLLACATRPSGSTTATSRCDPAARSAG</sequence>
<organism evidence="2 3">
    <name type="scientific">Streptomyces amakusaensis</name>
    <dbReference type="NCBI Taxonomy" id="67271"/>
    <lineage>
        <taxon>Bacteria</taxon>
        <taxon>Bacillati</taxon>
        <taxon>Actinomycetota</taxon>
        <taxon>Actinomycetes</taxon>
        <taxon>Kitasatosporales</taxon>
        <taxon>Streptomycetaceae</taxon>
        <taxon>Streptomyces</taxon>
    </lineage>
</organism>
<evidence type="ECO:0000313" key="2">
    <source>
        <dbReference type="EMBL" id="MFC5156710.1"/>
    </source>
</evidence>
<evidence type="ECO:0000256" key="1">
    <source>
        <dbReference type="SAM" id="MobiDB-lite"/>
    </source>
</evidence>
<proteinExistence type="predicted"/>
<reference evidence="3" key="1">
    <citation type="journal article" date="2019" name="Int. J. Syst. Evol. Microbiol.">
        <title>The Global Catalogue of Microorganisms (GCM) 10K type strain sequencing project: providing services to taxonomists for standard genome sequencing and annotation.</title>
        <authorList>
            <consortium name="The Broad Institute Genomics Platform"/>
            <consortium name="The Broad Institute Genome Sequencing Center for Infectious Disease"/>
            <person name="Wu L."/>
            <person name="Ma J."/>
        </authorList>
    </citation>
    <scope>NUCLEOTIDE SEQUENCE [LARGE SCALE GENOMIC DNA]</scope>
    <source>
        <strain evidence="3">PCU 266</strain>
    </source>
</reference>
<protein>
    <submittedName>
        <fullName evidence="2">Uncharacterized protein</fullName>
    </submittedName>
</protein>